<evidence type="ECO:0000256" key="7">
    <source>
        <dbReference type="ARBA" id="ARBA00023054"/>
    </source>
</evidence>
<dbReference type="PROSITE" id="PS50192">
    <property type="entry name" value="T_SNARE"/>
    <property type="match status" value="1"/>
</dbReference>
<dbReference type="FunFam" id="1.20.58.90:FF:000004">
    <property type="entry name" value="Syntaxin 10"/>
    <property type="match status" value="1"/>
</dbReference>
<organism evidence="14">
    <name type="scientific">Cacopsylla melanoneura</name>
    <dbReference type="NCBI Taxonomy" id="428564"/>
    <lineage>
        <taxon>Eukaryota</taxon>
        <taxon>Metazoa</taxon>
        <taxon>Ecdysozoa</taxon>
        <taxon>Arthropoda</taxon>
        <taxon>Hexapoda</taxon>
        <taxon>Insecta</taxon>
        <taxon>Pterygota</taxon>
        <taxon>Neoptera</taxon>
        <taxon>Paraneoptera</taxon>
        <taxon>Hemiptera</taxon>
        <taxon>Sternorrhyncha</taxon>
        <taxon>Psylloidea</taxon>
        <taxon>Psyllidae</taxon>
        <taxon>Psyllinae</taxon>
        <taxon>Cacopsylla</taxon>
    </lineage>
</organism>
<sequence>MTFEDPFFVVKEEVSKAINKTRSLYKRWLELKEETYASNILRDELEWTTTELRNSLRSIEWDLEDLEDTISIVERNPSKFSIGNRDLVSRKQFIEQTREEVKCMKDTMNYSREKDRGGDRMSSKPLLSDDFNNMTSPSPVKISAPFSSNRQTKYSKLNNQMDSPNRSWLSNSINQQSNMFDQQDSQLDVLGETIGTLKTVSRHIGSELDEQAVMLDEMGNEMECTESKLDATMKKVAKVLHISNDRGQWMAIFVLSAMLFVILILFIIL</sequence>
<evidence type="ECO:0000256" key="2">
    <source>
        <dbReference type="ARBA" id="ARBA00022448"/>
    </source>
</evidence>
<feature type="transmembrane region" description="Helical" evidence="12">
    <location>
        <begin position="249"/>
        <end position="268"/>
    </location>
</feature>
<keyword evidence="6" id="KW-0333">Golgi apparatus</keyword>
<dbReference type="InterPro" id="IPR010989">
    <property type="entry name" value="SNARE"/>
</dbReference>
<evidence type="ECO:0000313" key="14">
    <source>
        <dbReference type="EMBL" id="CAG6619608.1"/>
    </source>
</evidence>
<accession>A0A8D8M803</accession>
<dbReference type="PANTHER" id="PTHR12791">
    <property type="entry name" value="GOLGI SNARE BET1-RELATED"/>
    <property type="match status" value="1"/>
</dbReference>
<dbReference type="CDD" id="cd15851">
    <property type="entry name" value="SNARE_Syntaxin6"/>
    <property type="match status" value="1"/>
</dbReference>
<keyword evidence="2" id="KW-0813">Transport</keyword>
<dbReference type="FunFam" id="1.20.5.110:FF:000006">
    <property type="entry name" value="Syntaxin 6"/>
    <property type="match status" value="1"/>
</dbReference>
<proteinExistence type="inferred from homology"/>
<dbReference type="GO" id="GO:0015031">
    <property type="term" value="P:protein transport"/>
    <property type="evidence" value="ECO:0007669"/>
    <property type="project" value="UniProtKB-KW"/>
</dbReference>
<evidence type="ECO:0000256" key="1">
    <source>
        <dbReference type="ARBA" id="ARBA00009063"/>
    </source>
</evidence>
<keyword evidence="3 12" id="KW-0812">Transmembrane</keyword>
<evidence type="ECO:0000256" key="10">
    <source>
        <dbReference type="SAM" id="Coils"/>
    </source>
</evidence>
<evidence type="ECO:0000256" key="4">
    <source>
        <dbReference type="ARBA" id="ARBA00022927"/>
    </source>
</evidence>
<dbReference type="SUPFAM" id="SSF47661">
    <property type="entry name" value="t-snare proteins"/>
    <property type="match status" value="1"/>
</dbReference>
<protein>
    <submittedName>
        <fullName evidence="14">Syntaxin-6</fullName>
    </submittedName>
</protein>
<evidence type="ECO:0000256" key="3">
    <source>
        <dbReference type="ARBA" id="ARBA00022692"/>
    </source>
</evidence>
<dbReference type="InterPro" id="IPR000727">
    <property type="entry name" value="T_SNARE_dom"/>
</dbReference>
<dbReference type="GO" id="GO:0005794">
    <property type="term" value="C:Golgi apparatus"/>
    <property type="evidence" value="ECO:0007669"/>
    <property type="project" value="UniProtKB-SubCell"/>
</dbReference>
<dbReference type="AlphaFoldDB" id="A0A8D8M803"/>
<dbReference type="SMART" id="SM00397">
    <property type="entry name" value="t_SNARE"/>
    <property type="match status" value="1"/>
</dbReference>
<keyword evidence="7 10" id="KW-0175">Coiled coil</keyword>
<dbReference type="InterPro" id="IPR015260">
    <property type="entry name" value="Syntaxin-6/10/61_N"/>
</dbReference>
<reference evidence="14" key="1">
    <citation type="submission" date="2021-05" db="EMBL/GenBank/DDBJ databases">
        <authorList>
            <person name="Alioto T."/>
            <person name="Alioto T."/>
            <person name="Gomez Garrido J."/>
        </authorList>
    </citation>
    <scope>NUCLEOTIDE SEQUENCE</scope>
</reference>
<comment type="subcellular location">
    <subcellularLocation>
        <location evidence="9">Golgi apparatus</location>
        <location evidence="9">trans-Golgi network membrane</location>
        <topology evidence="9">Single-pass type IV membrane protein</topology>
    </subcellularLocation>
</comment>
<keyword evidence="8 12" id="KW-0472">Membrane</keyword>
<feature type="coiled-coil region" evidence="10">
    <location>
        <begin position="49"/>
        <end position="76"/>
    </location>
</feature>
<dbReference type="GO" id="GO:0048193">
    <property type="term" value="P:Golgi vesicle transport"/>
    <property type="evidence" value="ECO:0007669"/>
    <property type="project" value="InterPro"/>
</dbReference>
<comment type="similarity">
    <text evidence="1">Belongs to the syntaxin family.</text>
</comment>
<evidence type="ECO:0000256" key="8">
    <source>
        <dbReference type="ARBA" id="ARBA00023136"/>
    </source>
</evidence>
<keyword evidence="4" id="KW-0653">Protein transport</keyword>
<keyword evidence="5 12" id="KW-1133">Transmembrane helix</keyword>
<evidence type="ECO:0000256" key="11">
    <source>
        <dbReference type="SAM" id="MobiDB-lite"/>
    </source>
</evidence>
<dbReference type="Pfam" id="PF09177">
    <property type="entry name" value="STX6_10_61_N"/>
    <property type="match status" value="1"/>
</dbReference>
<evidence type="ECO:0000259" key="13">
    <source>
        <dbReference type="PROSITE" id="PS50192"/>
    </source>
</evidence>
<dbReference type="EMBL" id="HBUF01045825">
    <property type="protein sequence ID" value="CAG6619609.1"/>
    <property type="molecule type" value="Transcribed_RNA"/>
</dbReference>
<evidence type="ECO:0000256" key="5">
    <source>
        <dbReference type="ARBA" id="ARBA00022989"/>
    </source>
</evidence>
<feature type="domain" description="T-SNARE coiled-coil homology" evidence="13">
    <location>
        <begin position="177"/>
        <end position="239"/>
    </location>
</feature>
<evidence type="ECO:0000256" key="6">
    <source>
        <dbReference type="ARBA" id="ARBA00023034"/>
    </source>
</evidence>
<dbReference type="EMBL" id="HBUF01045824">
    <property type="protein sequence ID" value="CAG6619608.1"/>
    <property type="molecule type" value="Transcribed_RNA"/>
</dbReference>
<dbReference type="Gene3D" id="1.20.58.90">
    <property type="match status" value="1"/>
</dbReference>
<dbReference type="GO" id="GO:0016020">
    <property type="term" value="C:membrane"/>
    <property type="evidence" value="ECO:0007669"/>
    <property type="project" value="InterPro"/>
</dbReference>
<dbReference type="Gene3D" id="1.20.5.110">
    <property type="match status" value="1"/>
</dbReference>
<evidence type="ECO:0000256" key="12">
    <source>
        <dbReference type="SAM" id="Phobius"/>
    </source>
</evidence>
<dbReference type="CDD" id="cd21443">
    <property type="entry name" value="SNARE_NTD_STX6_STX10"/>
    <property type="match status" value="1"/>
</dbReference>
<name>A0A8D8M803_9HEMI</name>
<feature type="compositionally biased region" description="Basic and acidic residues" evidence="11">
    <location>
        <begin position="111"/>
        <end position="122"/>
    </location>
</feature>
<feature type="region of interest" description="Disordered" evidence="11">
    <location>
        <begin position="111"/>
        <end position="132"/>
    </location>
</feature>
<dbReference type="SUPFAM" id="SSF58038">
    <property type="entry name" value="SNARE fusion complex"/>
    <property type="match status" value="1"/>
</dbReference>
<evidence type="ECO:0000256" key="9">
    <source>
        <dbReference type="ARBA" id="ARBA00037801"/>
    </source>
</evidence>